<organism evidence="3 4">
    <name type="scientific">Tolypocladium capitatum</name>
    <dbReference type="NCBI Taxonomy" id="45235"/>
    <lineage>
        <taxon>Eukaryota</taxon>
        <taxon>Fungi</taxon>
        <taxon>Dikarya</taxon>
        <taxon>Ascomycota</taxon>
        <taxon>Pezizomycotina</taxon>
        <taxon>Sordariomycetes</taxon>
        <taxon>Hypocreomycetidae</taxon>
        <taxon>Hypocreales</taxon>
        <taxon>Ophiocordycipitaceae</taxon>
        <taxon>Tolypocladium</taxon>
    </lineage>
</organism>
<evidence type="ECO:0000313" key="4">
    <source>
        <dbReference type="Proteomes" id="UP000236621"/>
    </source>
</evidence>
<evidence type="ECO:0000259" key="2">
    <source>
        <dbReference type="PROSITE" id="PS50031"/>
    </source>
</evidence>
<protein>
    <submittedName>
        <fullName evidence="3">Increased rDNA silencing protein 4</fullName>
    </submittedName>
</protein>
<dbReference type="STRING" id="45235.A0A2K3QEX9"/>
<dbReference type="Proteomes" id="UP000236621">
    <property type="component" value="Unassembled WGS sequence"/>
</dbReference>
<dbReference type="Pfam" id="PF12763">
    <property type="entry name" value="EH"/>
    <property type="match status" value="1"/>
</dbReference>
<name>A0A2K3QEX9_9HYPO</name>
<sequence length="448" mass="48790">MSREGGAGAPPPAINIHGAPSVHRPKPRHAKTLSADATRRPRPQPKAREPQPKAREPASAETRRPSPRPAVRTPKQPAAEPPVKPSRIRPPAARSVVGSTPEVLSPKPMRLARPSLVPAVTRSPQISPEPPPRVLASPRPDPEKRDRPEAARKPPTPPRPRGSRTRRGLVTRGSPYGAWLDAARASSRGTPASTSPAAPSRRRHTPPPPPGRRRSFASAPSSPTLHPSRRRPANAPTSILHLDSLADAMVAGSLASSRLTPHNTGTSLPPPSLPGRQRSPRLLQTLRQPAASPDEDSGRHGAGRGRRHKLRRGKHAHHEGSRKRWREAMTPRERRRYEAVWASNRGLLLEQDRPPPGVASGLGTDASACVANVVVRDIWRRSRLPEDELAEVWDLVDGDARGMLARQEFVVGMWLIDQRLRGRKLPQRVSDSVWGSANGVTVKQPRAG</sequence>
<feature type="region of interest" description="Disordered" evidence="1">
    <location>
        <begin position="257"/>
        <end position="327"/>
    </location>
</feature>
<dbReference type="InterPro" id="IPR000261">
    <property type="entry name" value="EH_dom"/>
</dbReference>
<dbReference type="PROSITE" id="PS50031">
    <property type="entry name" value="EH"/>
    <property type="match status" value="1"/>
</dbReference>
<comment type="caution">
    <text evidence="3">The sequence shown here is derived from an EMBL/GenBank/DDBJ whole genome shotgun (WGS) entry which is preliminary data.</text>
</comment>
<proteinExistence type="predicted"/>
<dbReference type="SMART" id="SM00027">
    <property type="entry name" value="EH"/>
    <property type="match status" value="1"/>
</dbReference>
<accession>A0A2K3QEX9</accession>
<feature type="compositionally biased region" description="Polar residues" evidence="1">
    <location>
        <begin position="257"/>
        <end position="267"/>
    </location>
</feature>
<evidence type="ECO:0000313" key="3">
    <source>
        <dbReference type="EMBL" id="PNY26097.1"/>
    </source>
</evidence>
<dbReference type="SUPFAM" id="SSF47473">
    <property type="entry name" value="EF-hand"/>
    <property type="match status" value="1"/>
</dbReference>
<dbReference type="GO" id="GO:0005737">
    <property type="term" value="C:cytoplasm"/>
    <property type="evidence" value="ECO:0007669"/>
    <property type="project" value="TreeGrafter"/>
</dbReference>
<dbReference type="Gene3D" id="1.10.238.10">
    <property type="entry name" value="EF-hand"/>
    <property type="match status" value="1"/>
</dbReference>
<feature type="compositionally biased region" description="Basic residues" evidence="1">
    <location>
        <begin position="200"/>
        <end position="215"/>
    </location>
</feature>
<dbReference type="PANTHER" id="PTHR11216">
    <property type="entry name" value="EH DOMAIN"/>
    <property type="match status" value="1"/>
</dbReference>
<evidence type="ECO:0000256" key="1">
    <source>
        <dbReference type="SAM" id="MobiDB-lite"/>
    </source>
</evidence>
<keyword evidence="4" id="KW-1185">Reference proteome</keyword>
<feature type="domain" description="EH" evidence="2">
    <location>
        <begin position="333"/>
        <end position="433"/>
    </location>
</feature>
<reference evidence="3 4" key="1">
    <citation type="submission" date="2017-08" db="EMBL/GenBank/DDBJ databases">
        <title>Harnessing the power of phylogenomics to disentangle the directionality and signatures of interkingdom host jumping in the parasitic fungal genus Tolypocladium.</title>
        <authorList>
            <person name="Quandt C.A."/>
            <person name="Patterson W."/>
            <person name="Spatafora J.W."/>
        </authorList>
    </citation>
    <scope>NUCLEOTIDE SEQUENCE [LARGE SCALE GENOMIC DNA]</scope>
    <source>
        <strain evidence="3 4">CBS 113982</strain>
    </source>
</reference>
<gene>
    <name evidence="3" type="ORF">TCAP_03966</name>
</gene>
<dbReference type="InterPro" id="IPR011992">
    <property type="entry name" value="EF-hand-dom_pair"/>
</dbReference>
<feature type="compositionally biased region" description="Basic residues" evidence="1">
    <location>
        <begin position="301"/>
        <end position="325"/>
    </location>
</feature>
<feature type="region of interest" description="Disordered" evidence="1">
    <location>
        <begin position="1"/>
        <end position="235"/>
    </location>
</feature>
<dbReference type="OrthoDB" id="10045710at2759"/>
<feature type="compositionally biased region" description="Basic and acidic residues" evidence="1">
    <location>
        <begin position="46"/>
        <end position="64"/>
    </location>
</feature>
<feature type="compositionally biased region" description="Basic and acidic residues" evidence="1">
    <location>
        <begin position="140"/>
        <end position="152"/>
    </location>
</feature>
<dbReference type="AlphaFoldDB" id="A0A2K3QEX9"/>
<dbReference type="PANTHER" id="PTHR11216:SF31">
    <property type="entry name" value="AT21416P"/>
    <property type="match status" value="1"/>
</dbReference>
<dbReference type="CDD" id="cd00052">
    <property type="entry name" value="EH"/>
    <property type="match status" value="1"/>
</dbReference>
<dbReference type="EMBL" id="NRSZ01000607">
    <property type="protein sequence ID" value="PNY26097.1"/>
    <property type="molecule type" value="Genomic_DNA"/>
</dbReference>